<name>A0ABV9GPI9_9BACL</name>
<protein>
    <recommendedName>
        <fullName evidence="4">DUF4181 domain-containing protein</fullName>
    </recommendedName>
</protein>
<gene>
    <name evidence="2" type="ORF">ACFO4N_10820</name>
</gene>
<evidence type="ECO:0000256" key="1">
    <source>
        <dbReference type="SAM" id="Phobius"/>
    </source>
</evidence>
<keyword evidence="1" id="KW-1133">Transmembrane helix</keyword>
<dbReference type="EMBL" id="JBHSFW010000006">
    <property type="protein sequence ID" value="MFC4619206.1"/>
    <property type="molecule type" value="Genomic_DNA"/>
</dbReference>
<keyword evidence="1" id="KW-0812">Transmembrane</keyword>
<feature type="transmembrane region" description="Helical" evidence="1">
    <location>
        <begin position="47"/>
        <end position="66"/>
    </location>
</feature>
<keyword evidence="3" id="KW-1185">Reference proteome</keyword>
<proteinExistence type="predicted"/>
<dbReference type="RefSeq" id="WP_376846302.1">
    <property type="nucleotide sequence ID" value="NZ_JBHSFW010000006.1"/>
</dbReference>
<comment type="caution">
    <text evidence="2">The sequence shown here is derived from an EMBL/GenBank/DDBJ whole genome shotgun (WGS) entry which is preliminary data.</text>
</comment>
<evidence type="ECO:0000313" key="2">
    <source>
        <dbReference type="EMBL" id="MFC4619206.1"/>
    </source>
</evidence>
<evidence type="ECO:0000313" key="3">
    <source>
        <dbReference type="Proteomes" id="UP001596022"/>
    </source>
</evidence>
<organism evidence="2 3">
    <name type="scientific">Camelliibacillus cellulosilyticus</name>
    <dbReference type="NCBI Taxonomy" id="2174486"/>
    <lineage>
        <taxon>Bacteria</taxon>
        <taxon>Bacillati</taxon>
        <taxon>Bacillota</taxon>
        <taxon>Bacilli</taxon>
        <taxon>Bacillales</taxon>
        <taxon>Sporolactobacillaceae</taxon>
        <taxon>Camelliibacillus</taxon>
    </lineage>
</organism>
<feature type="transmembrane region" description="Helical" evidence="1">
    <location>
        <begin position="73"/>
        <end position="94"/>
    </location>
</feature>
<dbReference type="Proteomes" id="UP001596022">
    <property type="component" value="Unassembled WGS sequence"/>
</dbReference>
<reference evidence="3" key="1">
    <citation type="journal article" date="2019" name="Int. J. Syst. Evol. Microbiol.">
        <title>The Global Catalogue of Microorganisms (GCM) 10K type strain sequencing project: providing services to taxonomists for standard genome sequencing and annotation.</title>
        <authorList>
            <consortium name="The Broad Institute Genomics Platform"/>
            <consortium name="The Broad Institute Genome Sequencing Center for Infectious Disease"/>
            <person name="Wu L."/>
            <person name="Ma J."/>
        </authorList>
    </citation>
    <scope>NUCLEOTIDE SEQUENCE [LARGE SCALE GENOMIC DNA]</scope>
    <source>
        <strain evidence="3">CGMCC 1.16306</strain>
    </source>
</reference>
<feature type="transmembrane region" description="Helical" evidence="1">
    <location>
        <begin position="100"/>
        <end position="118"/>
    </location>
</feature>
<accession>A0ABV9GPI9</accession>
<sequence length="120" mass="13449">MFTVLTDLVLAFFVLCAGTIVLKRELVSGKVEGSSEELVKGLKSEVLKDYGLIPMFVVSIIIQFFFNRNHIPGFNFLFQGILISTGIQALFFIVKREQSKLMLLIKLCVVAILSFLLGNF</sequence>
<keyword evidence="1" id="KW-0472">Membrane</keyword>
<evidence type="ECO:0008006" key="4">
    <source>
        <dbReference type="Google" id="ProtNLM"/>
    </source>
</evidence>